<dbReference type="Pfam" id="PF18832">
    <property type="entry name" value="LPD18"/>
    <property type="match status" value="1"/>
</dbReference>
<feature type="region of interest" description="Disordered" evidence="1">
    <location>
        <begin position="92"/>
        <end position="114"/>
    </location>
</feature>
<dbReference type="InterPro" id="IPR010359">
    <property type="entry name" value="IrrE_HExxH"/>
</dbReference>
<evidence type="ECO:0000259" key="4">
    <source>
        <dbReference type="Pfam" id="PF12960"/>
    </source>
</evidence>
<evidence type="ECO:0000259" key="5">
    <source>
        <dbReference type="Pfam" id="PF14191"/>
    </source>
</evidence>
<evidence type="ECO:0000259" key="7">
    <source>
        <dbReference type="Pfam" id="PF18843"/>
    </source>
</evidence>
<dbReference type="RefSeq" id="WP_154522326.1">
    <property type="nucleotide sequence ID" value="NZ_VULZ01000001.1"/>
</dbReference>
<proteinExistence type="predicted"/>
<evidence type="ECO:0000256" key="1">
    <source>
        <dbReference type="SAM" id="MobiDB-lite"/>
    </source>
</evidence>
<organism evidence="8 9">
    <name type="scientific">Porcincola intestinalis</name>
    <dbReference type="NCBI Taxonomy" id="2606632"/>
    <lineage>
        <taxon>Bacteria</taxon>
        <taxon>Bacillati</taxon>
        <taxon>Bacillota</taxon>
        <taxon>Clostridia</taxon>
        <taxon>Lachnospirales</taxon>
        <taxon>Lachnospiraceae</taxon>
        <taxon>Porcincola</taxon>
    </lineage>
</organism>
<evidence type="ECO:0000259" key="6">
    <source>
        <dbReference type="Pfam" id="PF18832"/>
    </source>
</evidence>
<name>A0A6L5X366_9FIRM</name>
<gene>
    <name evidence="8" type="ORF">FYJ35_01945</name>
</gene>
<dbReference type="Pfam" id="PF14191">
    <property type="entry name" value="YodL"/>
    <property type="match status" value="1"/>
</dbReference>
<dbReference type="InterPro" id="IPR040809">
    <property type="entry name" value="LPD28"/>
</dbReference>
<sequence length="1134" mass="129230">MATNREERMKEVTDRLQAGLEELFNSEKYAEYLRVMSQFHHYSFNNTLLIAMQRPDATLVAGYHAWDKKFNRHVMRGEKGIQIIAPAPIREKQEQEKVDPNTGEAVLGENGQPETEEVTITIPRFKVSTVFDLSQTDGDPLPDLGVEELTASVENYEIFMEAIRNVAPVPVRFDEIASGAKGYYSSTDKEIVIRSGMSEMQTMKTAVHETAHAILHDKDIMQEQGIQKDQQTREVEAESVAFATLAHFELDTSEYSFPYIAGWSSGRDTKELKSSLDTIRRTASEIIDGIEAGMREQLLERQEQNAELLQESDIPGREELLSTDFQEITLYDVPMLYSNGRVDRAALPEGISCYDLRGSDYDPGSPIRLEEQVMVNHAATVISAFPIDVSELKSLRLGEELNFEDGEVTLAEYIESMKELDQTVQEEHLENAIGRANENLYLDGAENRFAIYQLKEDEEYRNLQFMNTEYLANHDLAVEGENYNYVYGDRLPDGETLDGIYERFNLRHPEGYSGHSLSVSDIVVMQCDGEARAYYVDSFGFSEMDEFVEQRQRITARQHRIEDAYINRESLGIIVDGHEGTWRAIEGKEIGGEMFYLMESQEYGKEAANILLHMDGDLVAEDLWNGIDYGVMQAVREYFDDHGIEYSPLDFPLQERYSIGTEVAPSGKVLFYVMDNVTRGPQGDHGEVKLYDDRTELLEQVRSMNGIVQSVYRESAAYARDHAQIEAYRTSRQENHACKEGIEQVIRENFDGMHLNRGVIKPVIDRFGAERTAYVLANTVQYATWDGRYSRSNKEWAASVMTGVTDEDRRTDFLVTSHPAVLDGFVDMFRKELTALGLEQDGTKQVQEDAIEESMESDVLPEEMKLAAEIDQFVYDYDHYEYMDLYDSREKTLAQLQDNFREKQVSGIKDWLKEVIEKSNDPKSASMARDFLTRMEEMFPEKEASLTYYVAECMEFPVLGEYHEVDTLAEAVKLYGQIPAERMNGTESIGFHLDDGSDHAGTYPLMEGGKVVTEMIDLVGHFKNSPLVQKAVEDIRQYYPDMRETEYQPRETEETAPAVTQTSAGIIPVERAEGTVNLLEKATDVPEKHGNEVTGGRRESVLKALRERKAQIKEREKNVPVQKDNDRKKGEPSL</sequence>
<feature type="region of interest" description="Disordered" evidence="1">
    <location>
        <begin position="1109"/>
        <end position="1134"/>
    </location>
</feature>
<feature type="domain" description="DUF3849" evidence="4">
    <location>
        <begin position="711"/>
        <end position="832"/>
    </location>
</feature>
<feature type="domain" description="N-terminal" evidence="3">
    <location>
        <begin position="4"/>
        <end position="131"/>
    </location>
</feature>
<keyword evidence="9" id="KW-1185">Reference proteome</keyword>
<feature type="domain" description="Large polyvalent protein associated" evidence="7">
    <location>
        <begin position="324"/>
        <end position="415"/>
    </location>
</feature>
<dbReference type="EMBL" id="VULZ01000001">
    <property type="protein sequence ID" value="MSS13813.1"/>
    <property type="molecule type" value="Genomic_DNA"/>
</dbReference>
<dbReference type="InterPro" id="IPR024383">
    <property type="entry name" value="DUF3849"/>
</dbReference>
<evidence type="ECO:0000313" key="8">
    <source>
        <dbReference type="EMBL" id="MSS13813.1"/>
    </source>
</evidence>
<dbReference type="Pfam" id="PF06114">
    <property type="entry name" value="Peptidase_M78"/>
    <property type="match status" value="1"/>
</dbReference>
<dbReference type="AlphaFoldDB" id="A0A6L5X366"/>
<dbReference type="InterPro" id="IPR013610">
    <property type="entry name" value="ArdC_N"/>
</dbReference>
<reference evidence="8 9" key="1">
    <citation type="submission" date="2019-08" db="EMBL/GenBank/DDBJ databases">
        <title>In-depth cultivation of the pig gut microbiome towards novel bacterial diversity and tailored functional studies.</title>
        <authorList>
            <person name="Wylensek D."/>
            <person name="Hitch T.C.A."/>
            <person name="Clavel T."/>
        </authorList>
    </citation>
    <scope>NUCLEOTIDE SEQUENCE [LARGE SCALE GENOMIC DNA]</scope>
    <source>
        <strain evidence="8 9">Oil+RF-744-WCA-WT-11</strain>
    </source>
</reference>
<dbReference type="Gene3D" id="1.10.10.2910">
    <property type="match status" value="1"/>
</dbReference>
<evidence type="ECO:0000313" key="9">
    <source>
        <dbReference type="Proteomes" id="UP000481852"/>
    </source>
</evidence>
<protein>
    <submittedName>
        <fullName evidence="8">DUF3849 domain-containing protein</fullName>
    </submittedName>
</protein>
<dbReference type="Pfam" id="PF08401">
    <property type="entry name" value="ArdcN"/>
    <property type="match status" value="1"/>
</dbReference>
<dbReference type="InterPro" id="IPR041258">
    <property type="entry name" value="LPD18"/>
</dbReference>
<feature type="domain" description="IrrE N-terminal-like" evidence="2">
    <location>
        <begin position="181"/>
        <end position="245"/>
    </location>
</feature>
<dbReference type="InterPro" id="IPR025923">
    <property type="entry name" value="YodL-like_dom"/>
</dbReference>
<evidence type="ECO:0000259" key="2">
    <source>
        <dbReference type="Pfam" id="PF06114"/>
    </source>
</evidence>
<comment type="caution">
    <text evidence="8">The sequence shown here is derived from an EMBL/GenBank/DDBJ whole genome shotgun (WGS) entry which is preliminary data.</text>
</comment>
<feature type="domain" description="YodL-like" evidence="5">
    <location>
        <begin position="449"/>
        <end position="547"/>
    </location>
</feature>
<evidence type="ECO:0000259" key="3">
    <source>
        <dbReference type="Pfam" id="PF08401"/>
    </source>
</evidence>
<dbReference type="GO" id="GO:0003697">
    <property type="term" value="F:single-stranded DNA binding"/>
    <property type="evidence" value="ECO:0007669"/>
    <property type="project" value="InterPro"/>
</dbReference>
<dbReference type="Pfam" id="PF18843">
    <property type="entry name" value="LPD28"/>
    <property type="match status" value="1"/>
</dbReference>
<accession>A0A6L5X366</accession>
<dbReference type="Pfam" id="PF12960">
    <property type="entry name" value="DUF3849"/>
    <property type="match status" value="1"/>
</dbReference>
<feature type="domain" description="Large polyvalent protein-associated" evidence="6">
    <location>
        <begin position="564"/>
        <end position="643"/>
    </location>
</feature>
<dbReference type="Proteomes" id="UP000481852">
    <property type="component" value="Unassembled WGS sequence"/>
</dbReference>